<dbReference type="AlphaFoldDB" id="Q8L3E1"/>
<evidence type="ECO:0000313" key="5">
    <source>
        <dbReference type="EMBL" id="BAB93001.1"/>
    </source>
</evidence>
<dbReference type="Pfam" id="PF02876">
    <property type="entry name" value="Stap_Strp_tox_C"/>
    <property type="match status" value="1"/>
</dbReference>
<feature type="binding site" evidence="6">
    <location>
        <position position="226"/>
    </location>
    <ligand>
        <name>Zn(2+)</name>
        <dbReference type="ChEBI" id="CHEBI:29105"/>
    </ligand>
</feature>
<evidence type="ECO:0000259" key="3">
    <source>
        <dbReference type="Pfam" id="PF01123"/>
    </source>
</evidence>
<dbReference type="InterPro" id="IPR006173">
    <property type="entry name" value="Staph_tox_OB"/>
</dbReference>
<feature type="binding site" evidence="6">
    <location>
        <position position="196"/>
    </location>
    <ligand>
        <name>Zn(2+)</name>
        <dbReference type="ChEBI" id="CHEBI:29105"/>
    </ligand>
</feature>
<keyword evidence="6" id="KW-0002">3D-structure</keyword>
<dbReference type="SUPFAM" id="SSF54334">
    <property type="entry name" value="Superantigen toxins, C-terminal domain"/>
    <property type="match status" value="1"/>
</dbReference>
<dbReference type="InterPro" id="IPR006123">
    <property type="entry name" value="Toxin_b-grasp_Staph/Strep"/>
</dbReference>
<feature type="domain" description="Staphylococcal/Streptococcal toxin OB-fold" evidence="3">
    <location>
        <begin position="34"/>
        <end position="123"/>
    </location>
</feature>
<dbReference type="EMBL" id="AB074529">
    <property type="protein sequence ID" value="BAB93001.1"/>
    <property type="molecule type" value="Genomic_DNA"/>
</dbReference>
<gene>
    <name evidence="5" type="primary">sdm</name>
</gene>
<evidence type="ECO:0007829" key="6">
    <source>
        <dbReference type="PDB" id="2J4X"/>
    </source>
</evidence>
<reference evidence="6" key="2">
    <citation type="journal article" date="2007" name="J. Mol. Biol.">
        <title>Crystal structure of Streptococcus dysgalactiae-derived mitogen reveals a zinc-binding site and alterations in TcR binding.</title>
        <authorList>
            <person name="Saarinen S."/>
            <person name="Kato H."/>
            <person name="Uchiyama T."/>
            <person name="Miyoshi-Akiyama T."/>
            <person name="Papageorgiou A.C."/>
        </authorList>
    </citation>
    <scope>X-RAY CRYSTALLOGRAPHY (1.95 ANGSTROMS) OF 26-238 IN COMPLEX WITH ZN(2+)</scope>
</reference>
<keyword evidence="2" id="KW-0732">Signal</keyword>
<dbReference type="SMR" id="Q8L3E1"/>
<keyword evidence="6" id="KW-0862">Zinc</keyword>
<name>Q8L3E1_STRDY</name>
<feature type="domain" description="Staphylococcal/Streptococcal toxin beta-grasp" evidence="4">
    <location>
        <begin position="133"/>
        <end position="231"/>
    </location>
</feature>
<dbReference type="GO" id="GO:0005576">
    <property type="term" value="C:extracellular region"/>
    <property type="evidence" value="ECO:0007669"/>
    <property type="project" value="InterPro"/>
</dbReference>
<dbReference type="InterPro" id="IPR016091">
    <property type="entry name" value="SuperAg_toxin_C"/>
</dbReference>
<organism evidence="5">
    <name type="scientific">Streptococcus dysgalactiae subsp. dysgalactiae</name>
    <dbReference type="NCBI Taxonomy" id="99822"/>
    <lineage>
        <taxon>Bacteria</taxon>
        <taxon>Bacillati</taxon>
        <taxon>Bacillota</taxon>
        <taxon>Bacilli</taxon>
        <taxon>Lactobacillales</taxon>
        <taxon>Streptococcaceae</taxon>
        <taxon>Streptococcus</taxon>
    </lineage>
</organism>
<feature type="chain" id="PRO_5039198549" evidence="2">
    <location>
        <begin position="21"/>
        <end position="238"/>
    </location>
</feature>
<comment type="similarity">
    <text evidence="1">Belongs to the staphylococcal/streptococcal toxin family.</text>
</comment>
<dbReference type="GO" id="GO:0090729">
    <property type="term" value="F:toxin activity"/>
    <property type="evidence" value="ECO:0007669"/>
    <property type="project" value="InterPro"/>
</dbReference>
<dbReference type="Pfam" id="PF01123">
    <property type="entry name" value="Stap_Strp_toxin"/>
    <property type="match status" value="1"/>
</dbReference>
<keyword evidence="6" id="KW-0479">Metal-binding</keyword>
<accession>Q8L3E1</accession>
<evidence type="ECO:0000259" key="4">
    <source>
        <dbReference type="Pfam" id="PF02876"/>
    </source>
</evidence>
<dbReference type="PDBsum" id="2J4X"/>
<reference evidence="5" key="1">
    <citation type="journal article" date="2003" name="Mol. Microbiol.">
        <title>Streptococcus dysgalactiae-derived mitogen (SDM), a novel bacterial superantigen: characterization of its biological activity and predicted tertiary structure.</title>
        <authorList>
            <person name="Miyoshi-Akiyama T."/>
            <person name="Zhao J."/>
            <person name="Kato H."/>
            <person name="Kikuchi K."/>
            <person name="Totsuka K."/>
            <person name="Kataoka Y."/>
            <person name="Katsumi M."/>
            <person name="Uchiyama T."/>
        </authorList>
    </citation>
    <scope>NUCLEOTIDE SEQUENCE</scope>
    <source>
        <strain evidence="5">ATCC 43078</strain>
    </source>
</reference>
<dbReference type="Gene3D" id="3.10.20.120">
    <property type="match status" value="1"/>
</dbReference>
<proteinExistence type="evidence at protein level"/>
<sequence length="238" mass="27975" precursor="true">MKKNTLALLFLVCVSLTLCTTESVFSDAVLVNSELKNIYMKDVINKTNMKITKKIGTQLIFNTNEKTRVWDDDNYNKVISSNVSPAQERRFKEEEEVDIYALIKSYSVICKEQYNYVDGGLIKTSDREKLDSTIYMNIFGEQIPLKEQSKYKITFQNKFVTFQEIDVRLRKSLMSDNRIKLYEHNSICKKGYWGIHYKDNTTKFTDLFTHPNYTDNETIDMSKVSHFDVYLNEEFSKN</sequence>
<feature type="binding site" evidence="6">
    <location>
        <position position="228"/>
    </location>
    <ligand>
        <name>Zn(2+)</name>
        <dbReference type="ChEBI" id="CHEBI:29105"/>
    </ligand>
</feature>
<dbReference type="PDB" id="2J4X">
    <property type="method" value="X-ray"/>
    <property type="resolution" value="1.95 A"/>
    <property type="chains" value="A=26-238"/>
</dbReference>
<dbReference type="EvolutionaryTrace" id="Q8L3E1"/>
<dbReference type="RefSeq" id="WP_115252463.1">
    <property type="nucleotide sequence ID" value="NZ_JAIFRT010000022.1"/>
</dbReference>
<dbReference type="Gene3D" id="2.40.50.110">
    <property type="match status" value="1"/>
</dbReference>
<evidence type="ECO:0000256" key="2">
    <source>
        <dbReference type="SAM" id="SignalP"/>
    </source>
</evidence>
<feature type="signal peptide" evidence="2">
    <location>
        <begin position="1"/>
        <end position="20"/>
    </location>
</feature>
<evidence type="ECO:0000256" key="1">
    <source>
        <dbReference type="ARBA" id="ARBA00008401"/>
    </source>
</evidence>
<dbReference type="GO" id="GO:0046872">
    <property type="term" value="F:metal ion binding"/>
    <property type="evidence" value="ECO:0007669"/>
    <property type="project" value="UniProtKB-KW"/>
</dbReference>
<protein>
    <submittedName>
        <fullName evidence="5">Mitogen</fullName>
    </submittedName>
</protein>